<protein>
    <submittedName>
        <fullName evidence="2">Uncharacterized protein</fullName>
    </submittedName>
</protein>
<feature type="compositionally biased region" description="Polar residues" evidence="1">
    <location>
        <begin position="71"/>
        <end position="82"/>
    </location>
</feature>
<feature type="compositionally biased region" description="Low complexity" evidence="1">
    <location>
        <begin position="83"/>
        <end position="100"/>
    </location>
</feature>
<feature type="non-terminal residue" evidence="2">
    <location>
        <position position="183"/>
    </location>
</feature>
<evidence type="ECO:0000313" key="3">
    <source>
        <dbReference type="Proteomes" id="UP001057375"/>
    </source>
</evidence>
<organism evidence="2 3">
    <name type="scientific">Aduncisulcus paluster</name>
    <dbReference type="NCBI Taxonomy" id="2918883"/>
    <lineage>
        <taxon>Eukaryota</taxon>
        <taxon>Metamonada</taxon>
        <taxon>Carpediemonas-like organisms</taxon>
        <taxon>Aduncisulcus</taxon>
    </lineage>
</organism>
<feature type="compositionally biased region" description="Low complexity" evidence="1">
    <location>
        <begin position="108"/>
        <end position="124"/>
    </location>
</feature>
<evidence type="ECO:0000313" key="2">
    <source>
        <dbReference type="EMBL" id="GKT37866.1"/>
    </source>
</evidence>
<reference evidence="2" key="1">
    <citation type="submission" date="2022-03" db="EMBL/GenBank/DDBJ databases">
        <title>Draft genome sequence of Aduncisulcus paluster, a free-living microaerophilic Fornicata.</title>
        <authorList>
            <person name="Yuyama I."/>
            <person name="Kume K."/>
            <person name="Tamura T."/>
            <person name="Inagaki Y."/>
            <person name="Hashimoto T."/>
        </authorList>
    </citation>
    <scope>NUCLEOTIDE SEQUENCE</scope>
    <source>
        <strain evidence="2">NY0171</strain>
    </source>
</reference>
<dbReference type="EMBL" id="BQXS01005369">
    <property type="protein sequence ID" value="GKT37866.1"/>
    <property type="molecule type" value="Genomic_DNA"/>
</dbReference>
<dbReference type="Proteomes" id="UP001057375">
    <property type="component" value="Unassembled WGS sequence"/>
</dbReference>
<keyword evidence="3" id="KW-1185">Reference proteome</keyword>
<feature type="compositionally biased region" description="Low complexity" evidence="1">
    <location>
        <begin position="169"/>
        <end position="183"/>
    </location>
</feature>
<proteinExistence type="predicted"/>
<feature type="non-terminal residue" evidence="2">
    <location>
        <position position="1"/>
    </location>
</feature>
<name>A0ABQ5L0I0_9EUKA</name>
<comment type="caution">
    <text evidence="2">The sequence shown here is derived from an EMBL/GenBank/DDBJ whole genome shotgun (WGS) entry which is preliminary data.</text>
</comment>
<evidence type="ECO:0000256" key="1">
    <source>
        <dbReference type="SAM" id="MobiDB-lite"/>
    </source>
</evidence>
<accession>A0ABQ5L0I0</accession>
<gene>
    <name evidence="2" type="ORF">ADUPG1_003804</name>
</gene>
<sequence length="183" mass="19965">KMLYGFIESSKHLTYNRTHVLEYAGTCVEADICRMPNTIGNFLRKHIRVLNLPDGSPTPTQPPHASIDNPPLTSITPQHTSMPLSTSRESTETTTTTPRLTIRHRRPSTSSTSIVGSSQSSLSSPATERRDSAHPINSRGSTSCDNSGLDLPLTTHTRPSHSDSHTPTHHYSSIHTITTSTGD</sequence>
<feature type="region of interest" description="Disordered" evidence="1">
    <location>
        <begin position="53"/>
        <end position="183"/>
    </location>
</feature>